<name>A0A1M4TD14_LOKAT</name>
<dbReference type="OrthoDB" id="7774376at2"/>
<dbReference type="EMBL" id="FQUE01000001">
    <property type="protein sequence ID" value="SHE42439.1"/>
    <property type="molecule type" value="Genomic_DNA"/>
</dbReference>
<proteinExistence type="predicted"/>
<reference evidence="3" key="1">
    <citation type="submission" date="2016-11" db="EMBL/GenBank/DDBJ databases">
        <authorList>
            <person name="Varghese N."/>
            <person name="Submissions S."/>
        </authorList>
    </citation>
    <scope>NUCLEOTIDE SEQUENCE [LARGE SCALE GENOMIC DNA]</scope>
    <source>
        <strain evidence="3">DSM 29326</strain>
    </source>
</reference>
<accession>A0A1M4TD14</accession>
<feature type="signal peptide" evidence="1">
    <location>
        <begin position="1"/>
        <end position="28"/>
    </location>
</feature>
<evidence type="ECO:0000313" key="3">
    <source>
        <dbReference type="Proteomes" id="UP000183987"/>
    </source>
</evidence>
<gene>
    <name evidence="2" type="ORF">SAMN05444339_101333</name>
</gene>
<dbReference type="STRING" id="366533.SAMN05444339_101333"/>
<dbReference type="AlphaFoldDB" id="A0A1M4TD14"/>
<keyword evidence="1" id="KW-0732">Signal</keyword>
<dbReference type="RefSeq" id="WP_072855457.1">
    <property type="nucleotide sequence ID" value="NZ_FQUE01000001.1"/>
</dbReference>
<evidence type="ECO:0000313" key="2">
    <source>
        <dbReference type="EMBL" id="SHE42439.1"/>
    </source>
</evidence>
<sequence>MPSLKTVLRSLTLAAGFAAALGAAPAAAQQTLVVGNDRGGLVGQRALQIEQLKRAGRRVEIRGSVCYSSCTMYLGAGNVCVDPRTSFGFHGPSRSGRPLPADQFDKWSRIMARYYSPQLQQWFMSQARYSITTLTQVSGRQLIAMGYPTC</sequence>
<keyword evidence="3" id="KW-1185">Reference proteome</keyword>
<dbReference type="Proteomes" id="UP000183987">
    <property type="component" value="Unassembled WGS sequence"/>
</dbReference>
<organism evidence="2 3">
    <name type="scientific">Loktanella atrilutea</name>
    <dbReference type="NCBI Taxonomy" id="366533"/>
    <lineage>
        <taxon>Bacteria</taxon>
        <taxon>Pseudomonadati</taxon>
        <taxon>Pseudomonadota</taxon>
        <taxon>Alphaproteobacteria</taxon>
        <taxon>Rhodobacterales</taxon>
        <taxon>Roseobacteraceae</taxon>
        <taxon>Loktanella</taxon>
    </lineage>
</organism>
<protein>
    <submittedName>
        <fullName evidence="2">Uncharacterized protein</fullName>
    </submittedName>
</protein>
<feature type="chain" id="PRO_5012296244" evidence="1">
    <location>
        <begin position="29"/>
        <end position="150"/>
    </location>
</feature>
<evidence type="ECO:0000256" key="1">
    <source>
        <dbReference type="SAM" id="SignalP"/>
    </source>
</evidence>